<dbReference type="CDD" id="cd11386">
    <property type="entry name" value="MCP_signal"/>
    <property type="match status" value="1"/>
</dbReference>
<dbReference type="GO" id="GO:0005886">
    <property type="term" value="C:plasma membrane"/>
    <property type="evidence" value="ECO:0007669"/>
    <property type="project" value="TreeGrafter"/>
</dbReference>
<dbReference type="PROSITE" id="PS50111">
    <property type="entry name" value="CHEMOTAXIS_TRANSDUC_2"/>
    <property type="match status" value="1"/>
</dbReference>
<dbReference type="SMART" id="SM00304">
    <property type="entry name" value="HAMP"/>
    <property type="match status" value="1"/>
</dbReference>
<dbReference type="CDD" id="cd06225">
    <property type="entry name" value="HAMP"/>
    <property type="match status" value="1"/>
</dbReference>
<dbReference type="PROSITE" id="PS50885">
    <property type="entry name" value="HAMP"/>
    <property type="match status" value="1"/>
</dbReference>
<reference evidence="8 9" key="1">
    <citation type="submission" date="2018-06" db="EMBL/GenBank/DDBJ databases">
        <authorList>
            <consortium name="Pathogen Informatics"/>
            <person name="Doyle S."/>
        </authorList>
    </citation>
    <scope>NUCLEOTIDE SEQUENCE [LARGE SCALE GENOMIC DNA]</scope>
    <source>
        <strain evidence="8 9">NCTC10698</strain>
    </source>
</reference>
<keyword evidence="2" id="KW-0488">Methylation</keyword>
<dbReference type="PRINTS" id="PR00260">
    <property type="entry name" value="CHEMTRNSDUCR"/>
</dbReference>
<dbReference type="Gene3D" id="1.10.287.950">
    <property type="entry name" value="Methyl-accepting chemotaxis protein"/>
    <property type="match status" value="1"/>
</dbReference>
<accession>A0A8B4RZF1</accession>
<dbReference type="CDD" id="cd19411">
    <property type="entry name" value="MCP2201-like_sensor"/>
    <property type="match status" value="1"/>
</dbReference>
<dbReference type="AlphaFoldDB" id="A0A8B4RZF1"/>
<comment type="caution">
    <text evidence="8">The sequence shown here is derived from an EMBL/GenBank/DDBJ whole genome shotgun (WGS) entry which is preliminary data.</text>
</comment>
<evidence type="ECO:0000259" key="7">
    <source>
        <dbReference type="PROSITE" id="PS50885"/>
    </source>
</evidence>
<dbReference type="InterPro" id="IPR003660">
    <property type="entry name" value="HAMP_dom"/>
</dbReference>
<feature type="transmembrane region" description="Helical" evidence="5">
    <location>
        <begin position="28"/>
        <end position="49"/>
    </location>
</feature>
<keyword evidence="4" id="KW-0807">Transducer</keyword>
<feature type="domain" description="Methyl-accepting transducer" evidence="6">
    <location>
        <begin position="285"/>
        <end position="514"/>
    </location>
</feature>
<dbReference type="InterPro" id="IPR051310">
    <property type="entry name" value="MCP_chemotaxis"/>
</dbReference>
<proteinExistence type="inferred from homology"/>
<evidence type="ECO:0000256" key="3">
    <source>
        <dbReference type="ARBA" id="ARBA00029447"/>
    </source>
</evidence>
<gene>
    <name evidence="8" type="primary">trg_2</name>
    <name evidence="8" type="ORF">NCTC10698_01156</name>
</gene>
<dbReference type="SMART" id="SM00283">
    <property type="entry name" value="MA"/>
    <property type="match status" value="1"/>
</dbReference>
<dbReference type="Pfam" id="PF00015">
    <property type="entry name" value="MCPsignal"/>
    <property type="match status" value="1"/>
</dbReference>
<dbReference type="GO" id="GO:0007165">
    <property type="term" value="P:signal transduction"/>
    <property type="evidence" value="ECO:0007669"/>
    <property type="project" value="UniProtKB-KW"/>
</dbReference>
<keyword evidence="5" id="KW-1133">Transmembrane helix</keyword>
<dbReference type="InterPro" id="IPR004089">
    <property type="entry name" value="MCPsignal_dom"/>
</dbReference>
<evidence type="ECO:0000313" key="8">
    <source>
        <dbReference type="EMBL" id="SUY75503.1"/>
    </source>
</evidence>
<sequence length="585" mass="62952">MRTCLCVGSFVWIGWFMKLFQFTVARKLWALVIGLLAGMLLLVAGSLAYSKRVNEDVLAAVVEAQTAAAQAKEWRILTQMSMDRFTAAAMSTEENLVEHQYKAMAGLIANINELRDKVLAQVHTQEAKSLMADVNTHRDALFAVNKEVDQARQSKDFERSQKLIEERLNPMAQKYYAALDAYVQLQDRYRAQALEQGESSRSKAYVVIAVACGVIMLLGLVTGLLIMRSITRPLVKAVELADAIAEGDLSFRTGHGCEDELGHLHQSLNAMAERLRSVVGQVRSGVESVSSASGQIATGNQDLSARTEQTAANLEETAASMEELTATVTQSADTARQANQLASTAAQAAEQGGRVVQQVVQSMGQITDSSRKIADIIGVIDSIAFQTNILALNAAVEAARAGEQGRGFAVVAGEVRSLAQRSAEAAKEIKQLITTSVDNVQSGSQQVELAGQSMSEIVASVRRVSDLIGEITASSTEQRDGINQVNQAVSNLDQMTQQNAALVEESSAAALSMQEQARRLAEVVSVFKLGRGTEAFAATPISLAKVPATIKPVAQPVAALPRLTEARPRTRSVASTADDESWEQF</sequence>
<dbReference type="InterPro" id="IPR004090">
    <property type="entry name" value="Chemotax_Me-accpt_rcpt"/>
</dbReference>
<keyword evidence="5" id="KW-0812">Transmembrane</keyword>
<evidence type="ECO:0000256" key="2">
    <source>
        <dbReference type="ARBA" id="ARBA00022481"/>
    </source>
</evidence>
<dbReference type="Proteomes" id="UP000255070">
    <property type="component" value="Unassembled WGS sequence"/>
</dbReference>
<keyword evidence="8" id="KW-0675">Receptor</keyword>
<dbReference type="GO" id="GO:0004888">
    <property type="term" value="F:transmembrane signaling receptor activity"/>
    <property type="evidence" value="ECO:0007669"/>
    <property type="project" value="InterPro"/>
</dbReference>
<organism evidence="8 9">
    <name type="scientific">Comamonas testosteroni</name>
    <name type="common">Pseudomonas testosteroni</name>
    <dbReference type="NCBI Taxonomy" id="285"/>
    <lineage>
        <taxon>Bacteria</taxon>
        <taxon>Pseudomonadati</taxon>
        <taxon>Pseudomonadota</taxon>
        <taxon>Betaproteobacteria</taxon>
        <taxon>Burkholderiales</taxon>
        <taxon>Comamonadaceae</taxon>
        <taxon>Comamonas</taxon>
    </lineage>
</organism>
<name>A0A8B4RZF1_COMTE</name>
<dbReference type="InterPro" id="IPR047347">
    <property type="entry name" value="YvaQ-like_sensor"/>
</dbReference>
<protein>
    <submittedName>
        <fullName evidence="8">Ribose and galactose chemoreceptor protein</fullName>
    </submittedName>
</protein>
<comment type="subcellular location">
    <subcellularLocation>
        <location evidence="1">Membrane</location>
    </subcellularLocation>
</comment>
<dbReference type="SUPFAM" id="SSF58104">
    <property type="entry name" value="Methyl-accepting chemotaxis protein (MCP) signaling domain"/>
    <property type="match status" value="1"/>
</dbReference>
<keyword evidence="9" id="KW-1185">Reference proteome</keyword>
<dbReference type="PANTHER" id="PTHR43531">
    <property type="entry name" value="PROTEIN ICFG"/>
    <property type="match status" value="1"/>
</dbReference>
<evidence type="ECO:0000256" key="4">
    <source>
        <dbReference type="PROSITE-ProRule" id="PRU00284"/>
    </source>
</evidence>
<dbReference type="Pfam" id="PF00672">
    <property type="entry name" value="HAMP"/>
    <property type="match status" value="1"/>
</dbReference>
<evidence type="ECO:0000259" key="6">
    <source>
        <dbReference type="PROSITE" id="PS50111"/>
    </source>
</evidence>
<feature type="domain" description="HAMP" evidence="7">
    <location>
        <begin position="228"/>
        <end position="280"/>
    </location>
</feature>
<feature type="transmembrane region" description="Helical" evidence="5">
    <location>
        <begin position="204"/>
        <end position="227"/>
    </location>
</feature>
<evidence type="ECO:0000256" key="5">
    <source>
        <dbReference type="SAM" id="Phobius"/>
    </source>
</evidence>
<evidence type="ECO:0000256" key="1">
    <source>
        <dbReference type="ARBA" id="ARBA00004370"/>
    </source>
</evidence>
<dbReference type="FunFam" id="1.10.287.950:FF:000001">
    <property type="entry name" value="Methyl-accepting chemotaxis sensory transducer"/>
    <property type="match status" value="1"/>
</dbReference>
<evidence type="ECO:0000313" key="9">
    <source>
        <dbReference type="Proteomes" id="UP000255070"/>
    </source>
</evidence>
<dbReference type="PANTHER" id="PTHR43531:SF14">
    <property type="entry name" value="METHYL-ACCEPTING CHEMOTAXIS PROTEIN I-RELATED"/>
    <property type="match status" value="1"/>
</dbReference>
<dbReference type="EMBL" id="UFXL01000001">
    <property type="protein sequence ID" value="SUY75503.1"/>
    <property type="molecule type" value="Genomic_DNA"/>
</dbReference>
<keyword evidence="5" id="KW-0472">Membrane</keyword>
<comment type="similarity">
    <text evidence="3">Belongs to the methyl-accepting chemotaxis (MCP) protein family.</text>
</comment>
<dbReference type="GO" id="GO:0006935">
    <property type="term" value="P:chemotaxis"/>
    <property type="evidence" value="ECO:0007669"/>
    <property type="project" value="InterPro"/>
</dbReference>